<keyword evidence="5 9" id="KW-0350">Heme biosynthesis</keyword>
<feature type="binding site" evidence="9">
    <location>
        <position position="220"/>
    </location>
    <ligand>
        <name>Fe(2+)</name>
        <dbReference type="ChEBI" id="CHEBI:29033"/>
    </ligand>
</feature>
<evidence type="ECO:0000256" key="6">
    <source>
        <dbReference type="ARBA" id="ARBA00023239"/>
    </source>
</evidence>
<dbReference type="InterPro" id="IPR001015">
    <property type="entry name" value="Ferrochelatase"/>
</dbReference>
<dbReference type="FunFam" id="3.40.50.1400:FF:000002">
    <property type="entry name" value="Ferrochelatase"/>
    <property type="match status" value="1"/>
</dbReference>
<dbReference type="InterPro" id="IPR019772">
    <property type="entry name" value="Ferrochelatase_AS"/>
</dbReference>
<evidence type="ECO:0000256" key="5">
    <source>
        <dbReference type="ARBA" id="ARBA00023133"/>
    </source>
</evidence>
<dbReference type="UniPathway" id="UPA00252">
    <property type="reaction ID" value="UER00325"/>
</dbReference>
<accession>A0A0G9H6I1</accession>
<name>A0A0G9H6I1_9GAMM</name>
<comment type="function">
    <text evidence="9 10">Catalyzes the ferrous insertion into protoporphyrin IX.</text>
</comment>
<dbReference type="EC" id="4.98.1.1" evidence="9 10"/>
<keyword evidence="3 9" id="KW-0479">Metal-binding</keyword>
<dbReference type="InterPro" id="IPR033659">
    <property type="entry name" value="Ferrochelatase_N"/>
</dbReference>
<dbReference type="KEGG" id="lrz:BJI69_15350"/>
<evidence type="ECO:0000256" key="2">
    <source>
        <dbReference type="ARBA" id="ARBA00022490"/>
    </source>
</evidence>
<dbReference type="SUPFAM" id="SSF53800">
    <property type="entry name" value="Chelatase"/>
    <property type="match status" value="1"/>
</dbReference>
<dbReference type="InterPro" id="IPR033644">
    <property type="entry name" value="Ferrochelatase_C"/>
</dbReference>
<dbReference type="GO" id="GO:0006783">
    <property type="term" value="P:heme biosynthetic process"/>
    <property type="evidence" value="ECO:0007669"/>
    <property type="project" value="UniProtKB-UniRule"/>
</dbReference>
<dbReference type="Pfam" id="PF00762">
    <property type="entry name" value="Ferrochelatase"/>
    <property type="match status" value="1"/>
</dbReference>
<sequence>MHHTHSATSSWEPLQRRLASGKVGILLSNLGTPDGTDYRSVRRYLAEFLSDTRVIELPKLVWQPILQGVVLLRRPAVKGKDYARIWNHELDESPLKTVTRSQAAKLHAWASEMFGEDRVAVDWGMRYGNPSIEDAVKRLTALGCDRLLMFPLYPQYSATTTATANDKLFDILRGMRNQPAARVVPSYFDEPAYIEALARSVRGTLAGLDEEPEVVVASFHGIPQRNVALGDPYYVQCQRTGELLRDALGLPATRFRISYQSRFGYADWLQPYTEATMRELARDGIRRIAVISPGFAADCIETIDEIGRENAHYFREAGGEAFTLIPCLNDSEDGMAVLRDRVLQETRGWL</sequence>
<comment type="similarity">
    <text evidence="1 9 10">Belongs to the ferrochelatase family.</text>
</comment>
<evidence type="ECO:0000256" key="7">
    <source>
        <dbReference type="ARBA" id="ARBA00023244"/>
    </source>
</evidence>
<dbReference type="OrthoDB" id="9809741at2"/>
<dbReference type="CDD" id="cd00419">
    <property type="entry name" value="Ferrochelatase_C"/>
    <property type="match status" value="1"/>
</dbReference>
<dbReference type="GO" id="GO:0005737">
    <property type="term" value="C:cytoplasm"/>
    <property type="evidence" value="ECO:0007669"/>
    <property type="project" value="UniProtKB-SubCell"/>
</dbReference>
<dbReference type="AlphaFoldDB" id="A0A0G9H6I1"/>
<dbReference type="RefSeq" id="WP_046968938.1">
    <property type="nucleotide sequence ID" value="NZ_CP017480.1"/>
</dbReference>
<dbReference type="NCBIfam" id="TIGR00109">
    <property type="entry name" value="hemH"/>
    <property type="match status" value="1"/>
</dbReference>
<dbReference type="Gene3D" id="3.40.50.1400">
    <property type="match status" value="2"/>
</dbReference>
<dbReference type="Proteomes" id="UP000182987">
    <property type="component" value="Chromosome"/>
</dbReference>
<keyword evidence="12" id="KW-1185">Reference proteome</keyword>
<evidence type="ECO:0000256" key="3">
    <source>
        <dbReference type="ARBA" id="ARBA00022723"/>
    </source>
</evidence>
<comment type="subcellular location">
    <subcellularLocation>
        <location evidence="9 10">Cytoplasm</location>
    </subcellularLocation>
</comment>
<evidence type="ECO:0000313" key="11">
    <source>
        <dbReference type="EMBL" id="APG05136.1"/>
    </source>
</evidence>
<keyword evidence="4 9" id="KW-0408">Iron</keyword>
<gene>
    <name evidence="9" type="primary">hemH</name>
    <name evidence="11" type="ORF">BJI69_15350</name>
</gene>
<dbReference type="PATRIC" id="fig|1440763.5.peg.3486"/>
<dbReference type="CDD" id="cd03411">
    <property type="entry name" value="Ferrochelatase_N"/>
    <property type="match status" value="1"/>
</dbReference>
<reference evidence="12" key="1">
    <citation type="submission" date="2016-09" db="EMBL/GenBank/DDBJ databases">
        <authorList>
            <person name="Lysoe E."/>
        </authorList>
    </citation>
    <scope>NUCLEOTIDE SEQUENCE [LARGE SCALE GENOMIC DNA]</scope>
    <source>
        <strain evidence="12">LJ96T</strain>
    </source>
</reference>
<keyword evidence="7 9" id="KW-0627">Porphyrin biosynthesis</keyword>
<dbReference type="PROSITE" id="PS00534">
    <property type="entry name" value="FERROCHELATASE"/>
    <property type="match status" value="1"/>
</dbReference>
<comment type="pathway">
    <text evidence="9 10">Porphyrin-containing compound metabolism; protoheme biosynthesis; protoheme from protoporphyrin-IX: step 1/1.</text>
</comment>
<keyword evidence="6 9" id="KW-0456">Lyase</keyword>
<keyword evidence="2 9" id="KW-0963">Cytoplasm</keyword>
<comment type="catalytic activity">
    <reaction evidence="8">
        <text>Fe-coproporphyrin III + 2 H(+) = coproporphyrin III + Fe(2+)</text>
        <dbReference type="Rhea" id="RHEA:49572"/>
        <dbReference type="ChEBI" id="CHEBI:15378"/>
        <dbReference type="ChEBI" id="CHEBI:29033"/>
        <dbReference type="ChEBI" id="CHEBI:68438"/>
        <dbReference type="ChEBI" id="CHEBI:131725"/>
        <dbReference type="EC" id="4.99.1.9"/>
    </reaction>
    <physiologicalReaction direction="right-to-left" evidence="8">
        <dbReference type="Rhea" id="RHEA:49574"/>
    </physiologicalReaction>
</comment>
<dbReference type="GO" id="GO:0004325">
    <property type="term" value="F:ferrochelatase activity"/>
    <property type="evidence" value="ECO:0007669"/>
    <property type="project" value="UniProtKB-UniRule"/>
</dbReference>
<evidence type="ECO:0000256" key="10">
    <source>
        <dbReference type="RuleBase" id="RU000607"/>
    </source>
</evidence>
<organism evidence="11 12">
    <name type="scientific">Luteibacter rhizovicinus DSM 16549</name>
    <dbReference type="NCBI Taxonomy" id="1440763"/>
    <lineage>
        <taxon>Bacteria</taxon>
        <taxon>Pseudomonadati</taxon>
        <taxon>Pseudomonadota</taxon>
        <taxon>Gammaproteobacteria</taxon>
        <taxon>Lysobacterales</taxon>
        <taxon>Rhodanobacteraceae</taxon>
        <taxon>Luteibacter</taxon>
    </lineage>
</organism>
<dbReference type="STRING" id="1440763.BJI69_15350"/>
<proteinExistence type="inferred from homology"/>
<dbReference type="EMBL" id="CP017480">
    <property type="protein sequence ID" value="APG05136.1"/>
    <property type="molecule type" value="Genomic_DNA"/>
</dbReference>
<feature type="binding site" evidence="9">
    <location>
        <position position="301"/>
    </location>
    <ligand>
        <name>Fe(2+)</name>
        <dbReference type="ChEBI" id="CHEBI:29033"/>
    </ligand>
</feature>
<dbReference type="GO" id="GO:0046872">
    <property type="term" value="F:metal ion binding"/>
    <property type="evidence" value="ECO:0007669"/>
    <property type="project" value="UniProtKB-KW"/>
</dbReference>
<evidence type="ECO:0000256" key="9">
    <source>
        <dbReference type="HAMAP-Rule" id="MF_00323"/>
    </source>
</evidence>
<evidence type="ECO:0000256" key="4">
    <source>
        <dbReference type="ARBA" id="ARBA00023004"/>
    </source>
</evidence>
<dbReference type="PANTHER" id="PTHR11108">
    <property type="entry name" value="FERROCHELATASE"/>
    <property type="match status" value="1"/>
</dbReference>
<comment type="catalytic activity">
    <reaction evidence="9 10">
        <text>heme b + 2 H(+) = protoporphyrin IX + Fe(2+)</text>
        <dbReference type="Rhea" id="RHEA:22584"/>
        <dbReference type="ChEBI" id="CHEBI:15378"/>
        <dbReference type="ChEBI" id="CHEBI:29033"/>
        <dbReference type="ChEBI" id="CHEBI:57306"/>
        <dbReference type="ChEBI" id="CHEBI:60344"/>
        <dbReference type="EC" id="4.98.1.1"/>
    </reaction>
</comment>
<evidence type="ECO:0000256" key="8">
    <source>
        <dbReference type="ARBA" id="ARBA00024536"/>
    </source>
</evidence>
<evidence type="ECO:0000256" key="1">
    <source>
        <dbReference type="ARBA" id="ARBA00007718"/>
    </source>
</evidence>
<protein>
    <recommendedName>
        <fullName evidence="9 10">Ferrochelatase</fullName>
        <ecNumber evidence="9 10">4.98.1.1</ecNumber>
    </recommendedName>
    <alternativeName>
        <fullName evidence="9">Heme synthase</fullName>
    </alternativeName>
    <alternativeName>
        <fullName evidence="9">Protoheme ferro-lyase</fullName>
    </alternativeName>
</protein>
<dbReference type="HAMAP" id="MF_00323">
    <property type="entry name" value="Ferrochelatase"/>
    <property type="match status" value="1"/>
</dbReference>
<dbReference type="PANTHER" id="PTHR11108:SF1">
    <property type="entry name" value="FERROCHELATASE, MITOCHONDRIAL"/>
    <property type="match status" value="1"/>
</dbReference>
<evidence type="ECO:0000313" key="12">
    <source>
        <dbReference type="Proteomes" id="UP000182987"/>
    </source>
</evidence>